<organism evidence="8 9">
    <name type="scientific">Neogobius melanostomus</name>
    <name type="common">round goby</name>
    <dbReference type="NCBI Taxonomy" id="47308"/>
    <lineage>
        <taxon>Eukaryota</taxon>
        <taxon>Metazoa</taxon>
        <taxon>Chordata</taxon>
        <taxon>Craniata</taxon>
        <taxon>Vertebrata</taxon>
        <taxon>Euteleostomi</taxon>
        <taxon>Actinopterygii</taxon>
        <taxon>Neopterygii</taxon>
        <taxon>Teleostei</taxon>
        <taxon>Neoteleostei</taxon>
        <taxon>Acanthomorphata</taxon>
        <taxon>Gobiaria</taxon>
        <taxon>Gobiiformes</taxon>
        <taxon>Gobioidei</taxon>
        <taxon>Gobiidae</taxon>
        <taxon>Benthophilinae</taxon>
        <taxon>Neogobiini</taxon>
        <taxon>Neogobius</taxon>
    </lineage>
</organism>
<dbReference type="FunFam" id="3.40.50.300:FF:000210">
    <property type="entry name" value="Si:dkey-16p6.1"/>
    <property type="match status" value="1"/>
</dbReference>
<dbReference type="Pfam" id="PF14484">
    <property type="entry name" value="FISNA"/>
    <property type="match status" value="1"/>
</dbReference>
<keyword evidence="4" id="KW-0677">Repeat</keyword>
<dbReference type="Gene3D" id="3.40.50.300">
    <property type="entry name" value="P-loop containing nucleotide triphosphate hydrolases"/>
    <property type="match status" value="1"/>
</dbReference>
<dbReference type="AlphaFoldDB" id="A0A8C6SSQ5"/>
<keyword evidence="2" id="KW-0963">Cytoplasm</keyword>
<evidence type="ECO:0000256" key="6">
    <source>
        <dbReference type="ARBA" id="ARBA00022840"/>
    </source>
</evidence>
<evidence type="ECO:0000259" key="7">
    <source>
        <dbReference type="PROSITE" id="PS50837"/>
    </source>
</evidence>
<dbReference type="InterPro" id="IPR029495">
    <property type="entry name" value="NACHT-assoc"/>
</dbReference>
<evidence type="ECO:0000256" key="2">
    <source>
        <dbReference type="ARBA" id="ARBA00022490"/>
    </source>
</evidence>
<evidence type="ECO:0000256" key="5">
    <source>
        <dbReference type="ARBA" id="ARBA00022741"/>
    </source>
</evidence>
<dbReference type="InterPro" id="IPR007111">
    <property type="entry name" value="NACHT_NTPase"/>
</dbReference>
<evidence type="ECO:0000313" key="9">
    <source>
        <dbReference type="Proteomes" id="UP000694523"/>
    </source>
</evidence>
<reference evidence="8" key="1">
    <citation type="submission" date="2025-08" db="UniProtKB">
        <authorList>
            <consortium name="Ensembl"/>
        </authorList>
    </citation>
    <scope>IDENTIFICATION</scope>
</reference>
<dbReference type="Pfam" id="PF17776">
    <property type="entry name" value="NLRC4_HD2"/>
    <property type="match status" value="1"/>
</dbReference>
<dbReference type="Proteomes" id="UP000694523">
    <property type="component" value="Unplaced"/>
</dbReference>
<comment type="subcellular location">
    <subcellularLocation>
        <location evidence="1">Cytoplasm</location>
    </subcellularLocation>
</comment>
<dbReference type="GO" id="GO:0005524">
    <property type="term" value="F:ATP binding"/>
    <property type="evidence" value="ECO:0007669"/>
    <property type="project" value="UniProtKB-KW"/>
</dbReference>
<dbReference type="InterPro" id="IPR051261">
    <property type="entry name" value="NLR"/>
</dbReference>
<dbReference type="InterPro" id="IPR041075">
    <property type="entry name" value="NOD1/2_WH"/>
</dbReference>
<evidence type="ECO:0000256" key="4">
    <source>
        <dbReference type="ARBA" id="ARBA00022737"/>
    </source>
</evidence>
<feature type="domain" description="NACHT" evidence="7">
    <location>
        <begin position="90"/>
        <end position="224"/>
    </location>
</feature>
<dbReference type="SMART" id="SM01288">
    <property type="entry name" value="FISNA"/>
    <property type="match status" value="1"/>
</dbReference>
<dbReference type="PROSITE" id="PS50837">
    <property type="entry name" value="NACHT"/>
    <property type="match status" value="1"/>
</dbReference>
<keyword evidence="3" id="KW-0433">Leucine-rich repeat</keyword>
<dbReference type="InterPro" id="IPR027417">
    <property type="entry name" value="P-loop_NTPase"/>
</dbReference>
<keyword evidence="6" id="KW-0067">ATP-binding</keyword>
<dbReference type="Pfam" id="PF05729">
    <property type="entry name" value="NACHT"/>
    <property type="match status" value="1"/>
</dbReference>
<keyword evidence="5" id="KW-0547">Nucleotide-binding</keyword>
<keyword evidence="9" id="KW-1185">Reference proteome</keyword>
<evidence type="ECO:0000256" key="3">
    <source>
        <dbReference type="ARBA" id="ARBA00022614"/>
    </source>
</evidence>
<dbReference type="Pfam" id="PF17779">
    <property type="entry name" value="WHD_NOD2"/>
    <property type="match status" value="1"/>
</dbReference>
<proteinExistence type="predicted"/>
<dbReference type="InterPro" id="IPR041267">
    <property type="entry name" value="NLRP_HD2"/>
</dbReference>
<evidence type="ECO:0000313" key="8">
    <source>
        <dbReference type="Ensembl" id="ENSNMLP00000010357.1"/>
    </source>
</evidence>
<dbReference type="GO" id="GO:0005737">
    <property type="term" value="C:cytoplasm"/>
    <property type="evidence" value="ECO:0007669"/>
    <property type="project" value="UniProtKB-SubCell"/>
</dbReference>
<evidence type="ECO:0000256" key="1">
    <source>
        <dbReference type="ARBA" id="ARBA00004496"/>
    </source>
</evidence>
<name>A0A8C6SSQ5_9GOBI</name>
<reference evidence="8" key="2">
    <citation type="submission" date="2025-09" db="UniProtKB">
        <authorList>
            <consortium name="Ensembl"/>
        </authorList>
    </citation>
    <scope>IDENTIFICATION</scope>
</reference>
<dbReference type="Ensembl" id="ENSNMLT00000011720.1">
    <property type="protein sequence ID" value="ENSNMLP00000010357.1"/>
    <property type="gene ID" value="ENSNMLG00000007154.1"/>
</dbReference>
<protein>
    <recommendedName>
        <fullName evidence="7">NACHT domain-containing protein</fullName>
    </recommendedName>
</protein>
<accession>A0A8C6SSQ5</accession>
<dbReference type="PANTHER" id="PTHR24106">
    <property type="entry name" value="NACHT, LRR AND CARD DOMAINS-CONTAINING"/>
    <property type="match status" value="1"/>
</dbReference>
<sequence length="587" mass="66758">MLIFAGLKEALAEYKESLKTKCARVSEGSDSGSRVLLEQVFSELYITEVQHEVIQMEADSKRKSIQETVIRCSNIFKPLPTEHPQGAPLRVVLALGVAGAGKTFSVLKFCRDWAQGSENQELQLVVPLFFREMNLLTTRLRYSLMELIQAFHPELKELPPHALSHSKVLIICDGLDESRLPLDFSCEVVSEVTQRSEVSALLVNLIRGDLLPHARIWITSRPAAAGQIPAQSVHRVTELRGFFMTRPSYLNMFHLRFSRRLYNMCQIPLFSSIAATVLKNRQRGPLPQTLTELYAHFLLVKTLRIKTIKKSLTVDCELLLKLGRLAFEQLQKGNIMFYQEDLEQVGLDLSEASFVSEIIKRESVFDKPVYSFFHLSLQEFMAAVYFLNVGEGSIPKRANEFLKLAFIKSQKSPNDLFVRFLHGLSLKSNHRPLGALLSPMDQSQITKVIENLKEMNSERVSVDRSISKFHCLVELKDQSVQQQIQDLLMSGDPSQPLSEVQCSALIYLLQMSEQVLEELNLNKYNTTREGRWRLIPAGQPSFIHSFIHHWASFMNILKNVLKSVLTKAVSGNCAKSFTRVSEFGERR</sequence>